<dbReference type="EMBL" id="PIDS01000673">
    <property type="protein sequence ID" value="PLL36535.1"/>
    <property type="molecule type" value="Genomic_DNA"/>
</dbReference>
<evidence type="ECO:0000313" key="1">
    <source>
        <dbReference type="EMBL" id="PLL36535.1"/>
    </source>
</evidence>
<name>A0A2J4QZP2_9ENTR</name>
<dbReference type="Pfam" id="PF06564">
    <property type="entry name" value="CBP_BcsQ"/>
    <property type="match status" value="1"/>
</dbReference>
<protein>
    <submittedName>
        <fullName evidence="1">Cell division protein</fullName>
    </submittedName>
</protein>
<sequence>GEYRQDSLAAEEILTLANWCLLHYAGKGAE</sequence>
<comment type="caution">
    <text evidence="1">The sequence shown here is derived from an EMBL/GenBank/DDBJ whole genome shotgun (WGS) entry which is preliminary data.</text>
</comment>
<gene>
    <name evidence="1" type="ORF">CWN50_18700</name>
</gene>
<keyword evidence="1" id="KW-0131">Cell cycle</keyword>
<dbReference type="AlphaFoldDB" id="A0A2J4QZP2"/>
<dbReference type="Proteomes" id="UP000234505">
    <property type="component" value="Unassembled WGS sequence"/>
</dbReference>
<evidence type="ECO:0000313" key="2">
    <source>
        <dbReference type="Proteomes" id="UP000234505"/>
    </source>
</evidence>
<dbReference type="InterPro" id="IPR017746">
    <property type="entry name" value="Cellulose_synthase_operon_BcsQ"/>
</dbReference>
<reference evidence="1 2" key="2">
    <citation type="submission" date="2018-01" db="EMBL/GenBank/DDBJ databases">
        <title>Genomic study of Klebsiella pneumoniae.</title>
        <authorList>
            <person name="Yang Y."/>
            <person name="Bicalho R."/>
        </authorList>
    </citation>
    <scope>NUCLEOTIDE SEQUENCE [LARGE SCALE GENOMIC DNA]</scope>
    <source>
        <strain evidence="1 2">A11</strain>
    </source>
</reference>
<proteinExistence type="predicted"/>
<organism evidence="1 2">
    <name type="scientific">Klebsiella michiganensis</name>
    <dbReference type="NCBI Taxonomy" id="1134687"/>
    <lineage>
        <taxon>Bacteria</taxon>
        <taxon>Pseudomonadati</taxon>
        <taxon>Pseudomonadota</taxon>
        <taxon>Gammaproteobacteria</taxon>
        <taxon>Enterobacterales</taxon>
        <taxon>Enterobacteriaceae</taxon>
        <taxon>Klebsiella/Raoultella group</taxon>
        <taxon>Klebsiella</taxon>
    </lineage>
</organism>
<accession>A0A2J4QZP2</accession>
<dbReference type="GO" id="GO:0051301">
    <property type="term" value="P:cell division"/>
    <property type="evidence" value="ECO:0007669"/>
    <property type="project" value="UniProtKB-KW"/>
</dbReference>
<feature type="non-terminal residue" evidence="1">
    <location>
        <position position="1"/>
    </location>
</feature>
<keyword evidence="1" id="KW-0132">Cell division</keyword>
<reference evidence="1 2" key="1">
    <citation type="submission" date="2017-11" db="EMBL/GenBank/DDBJ databases">
        <authorList>
            <person name="Han C.G."/>
        </authorList>
    </citation>
    <scope>NUCLEOTIDE SEQUENCE [LARGE SCALE GENOMIC DNA]</scope>
    <source>
        <strain evidence="1 2">A11</strain>
    </source>
</reference>